<dbReference type="SUPFAM" id="SSF47592">
    <property type="entry name" value="SWIB/MDM2 domain"/>
    <property type="match status" value="1"/>
</dbReference>
<evidence type="ECO:0000313" key="3">
    <source>
        <dbReference type="EMBL" id="QHU35851.1"/>
    </source>
</evidence>
<dbReference type="InterPro" id="IPR036885">
    <property type="entry name" value="SWIB_MDM2_dom_sf"/>
</dbReference>
<proteinExistence type="predicted"/>
<feature type="domain" description="DM2" evidence="2">
    <location>
        <begin position="101"/>
        <end position="159"/>
    </location>
</feature>
<accession>A0A6C0M1H1</accession>
<reference evidence="3" key="1">
    <citation type="journal article" date="2020" name="Nature">
        <title>Giant virus diversity and host interactions through global metagenomics.</title>
        <authorList>
            <person name="Schulz F."/>
            <person name="Roux S."/>
            <person name="Paez-Espino D."/>
            <person name="Jungbluth S."/>
            <person name="Walsh D.A."/>
            <person name="Denef V.J."/>
            <person name="McMahon K.D."/>
            <person name="Konstantinidis K.T."/>
            <person name="Eloe-Fadrosh E.A."/>
            <person name="Kyrpides N.C."/>
            <person name="Woyke T."/>
        </authorList>
    </citation>
    <scope>NUCLEOTIDE SEQUENCE</scope>
    <source>
        <strain evidence="3">GVMAG-S-1035085-51</strain>
    </source>
</reference>
<evidence type="ECO:0000256" key="1">
    <source>
        <dbReference type="SAM" id="MobiDB-lite"/>
    </source>
</evidence>
<dbReference type="EMBL" id="MN740613">
    <property type="protein sequence ID" value="QHU35851.1"/>
    <property type="molecule type" value="Genomic_DNA"/>
</dbReference>
<feature type="compositionally biased region" description="Basic residues" evidence="1">
    <location>
        <begin position="206"/>
        <end position="217"/>
    </location>
</feature>
<sequence>MAPKTNTDTKSKKATKAEMLDDMSEMMLKINEDFKELGSKFDILTKLTNKVNRKKVKKPINPIPVPEALAKFISYAIKESKLSSEMMTKMNFTKKTVITTSDKIDRNQMSGLLWDYIKKQCEMSKDDNNKPVYTCDKELKNLFKTDDFQLSTFNTHLANLYPKTEKKKAKKNDNLSDSSSDSSSDDESDSSASESESDDEKDAKTKAKPKKVVSKKN</sequence>
<name>A0A6C0M1H1_9ZZZZ</name>
<feature type="compositionally biased region" description="Acidic residues" evidence="1">
    <location>
        <begin position="183"/>
        <end position="200"/>
    </location>
</feature>
<dbReference type="InterPro" id="IPR003121">
    <property type="entry name" value="SWIB_MDM2_domain"/>
</dbReference>
<dbReference type="AlphaFoldDB" id="A0A6C0M1H1"/>
<protein>
    <recommendedName>
        <fullName evidence="2">DM2 domain-containing protein</fullName>
    </recommendedName>
</protein>
<organism evidence="3">
    <name type="scientific">viral metagenome</name>
    <dbReference type="NCBI Taxonomy" id="1070528"/>
    <lineage>
        <taxon>unclassified sequences</taxon>
        <taxon>metagenomes</taxon>
        <taxon>organismal metagenomes</taxon>
    </lineage>
</organism>
<dbReference type="Pfam" id="PF02201">
    <property type="entry name" value="SWIB"/>
    <property type="match status" value="1"/>
</dbReference>
<feature type="region of interest" description="Disordered" evidence="1">
    <location>
        <begin position="164"/>
        <end position="217"/>
    </location>
</feature>
<dbReference type="Gene3D" id="1.10.245.10">
    <property type="entry name" value="SWIB/MDM2 domain"/>
    <property type="match status" value="1"/>
</dbReference>
<evidence type="ECO:0000259" key="2">
    <source>
        <dbReference type="Pfam" id="PF02201"/>
    </source>
</evidence>